<sequence length="685" mass="75051">MFLSIGLATAALLCRVCPVVAVPSPQSIGSDLTILTHNDLYGNATSRPATVIALSARQTHEEAIFSCAALGENLWNPDGSLKELGFLRYLDHGKVTDDVGVYWVGSSSGCRTIDTHGTVHEDLSCDTYYPVLCSQSARLSSQTSIDISPRWQTAVTTKEQTYVGYRDQLSFRFLGIRYAARPARFGYSKYQAPSSLGNFTALSYGPDCIQQSCKQQQQTCSEDCHFLNIWTPHLPNQKNLSKKKPVMLWIHGGGFGTGSGSDTTFDGGNLASRGDVVVVTINYRLSTLGFLALSNTTLKGNYGLVDQFTALEWVRAHIQEFGGDKDRITLFGQSAGAASVRALLASSQARGKVSGAILQSNPGGLQWATDYSRYLTIEQATNRTKSILTELDCTQTDQAIQLACLRAQDPFRLIGDRNGIRFPVVDGTYLTSNELSLDKAAARHNVNLMTGVMRDDGAPYSSLKGSSNATKALLEQGFANPSSILESKSFPFPTGSNGTMNTFNLTSRVWTDATFRCLTQSTAIAAVKNVIFPVVYSYEFHRGYQISEWSPNPPTCDAPVTSTSPYGDPSQEYFKCHSGELYYVFGSFLRQGRQQRDGHDVSFSQYIVDSWTAFARSGNPNPAPEFLTARGFSNTSTIIEKAGLWKPVEAKNPALRVLDTRVRDEGFKEVEQCAVLGLPLDYYLK</sequence>
<accession>A0A6A5WKB7</accession>
<dbReference type="PANTHER" id="PTHR43142">
    <property type="entry name" value="CARBOXYLIC ESTER HYDROLASE"/>
    <property type="match status" value="1"/>
</dbReference>
<evidence type="ECO:0000259" key="4">
    <source>
        <dbReference type="Pfam" id="PF00135"/>
    </source>
</evidence>
<dbReference type="PRINTS" id="PR00878">
    <property type="entry name" value="CHOLNESTRASE"/>
</dbReference>
<dbReference type="PROSITE" id="PS00122">
    <property type="entry name" value="CARBOXYLESTERASE_B_1"/>
    <property type="match status" value="1"/>
</dbReference>
<dbReference type="AlphaFoldDB" id="A0A6A5WKB7"/>
<evidence type="ECO:0000256" key="2">
    <source>
        <dbReference type="ARBA" id="ARBA00022801"/>
    </source>
</evidence>
<organism evidence="5 6">
    <name type="scientific">Amniculicola lignicola CBS 123094</name>
    <dbReference type="NCBI Taxonomy" id="1392246"/>
    <lineage>
        <taxon>Eukaryota</taxon>
        <taxon>Fungi</taxon>
        <taxon>Dikarya</taxon>
        <taxon>Ascomycota</taxon>
        <taxon>Pezizomycotina</taxon>
        <taxon>Dothideomycetes</taxon>
        <taxon>Pleosporomycetidae</taxon>
        <taxon>Pleosporales</taxon>
        <taxon>Amniculicolaceae</taxon>
        <taxon>Amniculicola</taxon>
    </lineage>
</organism>
<keyword evidence="3" id="KW-0732">Signal</keyword>
<proteinExistence type="inferred from homology"/>
<dbReference type="Proteomes" id="UP000799779">
    <property type="component" value="Unassembled WGS sequence"/>
</dbReference>
<keyword evidence="2 3" id="KW-0378">Hydrolase</keyword>
<evidence type="ECO:0000313" key="5">
    <source>
        <dbReference type="EMBL" id="KAF2002360.1"/>
    </source>
</evidence>
<evidence type="ECO:0000256" key="1">
    <source>
        <dbReference type="ARBA" id="ARBA00005964"/>
    </source>
</evidence>
<name>A0A6A5WKB7_9PLEO</name>
<dbReference type="InterPro" id="IPR002018">
    <property type="entry name" value="CarbesteraseB"/>
</dbReference>
<evidence type="ECO:0000313" key="6">
    <source>
        <dbReference type="Proteomes" id="UP000799779"/>
    </source>
</evidence>
<dbReference type="InterPro" id="IPR029058">
    <property type="entry name" value="AB_hydrolase_fold"/>
</dbReference>
<dbReference type="EMBL" id="ML977578">
    <property type="protein sequence ID" value="KAF2002360.1"/>
    <property type="molecule type" value="Genomic_DNA"/>
</dbReference>
<dbReference type="GO" id="GO:0004104">
    <property type="term" value="F:cholinesterase activity"/>
    <property type="evidence" value="ECO:0007669"/>
    <property type="project" value="InterPro"/>
</dbReference>
<protein>
    <recommendedName>
        <fullName evidence="3">Carboxylic ester hydrolase</fullName>
        <ecNumber evidence="3">3.1.1.-</ecNumber>
    </recommendedName>
</protein>
<dbReference type="InterPro" id="IPR000997">
    <property type="entry name" value="Cholinesterase"/>
</dbReference>
<dbReference type="Gene3D" id="3.40.50.1820">
    <property type="entry name" value="alpha/beta hydrolase"/>
    <property type="match status" value="1"/>
</dbReference>
<comment type="similarity">
    <text evidence="1 3">Belongs to the type-B carboxylesterase/lipase family.</text>
</comment>
<feature type="chain" id="PRO_5025715151" description="Carboxylic ester hydrolase" evidence="3">
    <location>
        <begin position="22"/>
        <end position="685"/>
    </location>
</feature>
<dbReference type="OrthoDB" id="408631at2759"/>
<reference evidence="5" key="1">
    <citation type="journal article" date="2020" name="Stud. Mycol.">
        <title>101 Dothideomycetes genomes: a test case for predicting lifestyles and emergence of pathogens.</title>
        <authorList>
            <person name="Haridas S."/>
            <person name="Albert R."/>
            <person name="Binder M."/>
            <person name="Bloem J."/>
            <person name="Labutti K."/>
            <person name="Salamov A."/>
            <person name="Andreopoulos B."/>
            <person name="Baker S."/>
            <person name="Barry K."/>
            <person name="Bills G."/>
            <person name="Bluhm B."/>
            <person name="Cannon C."/>
            <person name="Castanera R."/>
            <person name="Culley D."/>
            <person name="Daum C."/>
            <person name="Ezra D."/>
            <person name="Gonzalez J."/>
            <person name="Henrissat B."/>
            <person name="Kuo A."/>
            <person name="Liang C."/>
            <person name="Lipzen A."/>
            <person name="Lutzoni F."/>
            <person name="Magnuson J."/>
            <person name="Mondo S."/>
            <person name="Nolan M."/>
            <person name="Ohm R."/>
            <person name="Pangilinan J."/>
            <person name="Park H.-J."/>
            <person name="Ramirez L."/>
            <person name="Alfaro M."/>
            <person name="Sun H."/>
            <person name="Tritt A."/>
            <person name="Yoshinaga Y."/>
            <person name="Zwiers L.-H."/>
            <person name="Turgeon B."/>
            <person name="Goodwin S."/>
            <person name="Spatafora J."/>
            <person name="Crous P."/>
            <person name="Grigoriev I."/>
        </authorList>
    </citation>
    <scope>NUCLEOTIDE SEQUENCE</scope>
    <source>
        <strain evidence="5">CBS 123094</strain>
    </source>
</reference>
<feature type="signal peptide" evidence="3">
    <location>
        <begin position="1"/>
        <end position="21"/>
    </location>
</feature>
<feature type="domain" description="Carboxylesterase type B" evidence="4">
    <location>
        <begin position="172"/>
        <end position="654"/>
    </location>
</feature>
<gene>
    <name evidence="5" type="ORF">P154DRAFT_488922</name>
</gene>
<keyword evidence="6" id="KW-1185">Reference proteome</keyword>
<dbReference type="SUPFAM" id="SSF53474">
    <property type="entry name" value="alpha/beta-Hydrolases"/>
    <property type="match status" value="1"/>
</dbReference>
<dbReference type="EC" id="3.1.1.-" evidence="3"/>
<dbReference type="InterPro" id="IPR019826">
    <property type="entry name" value="Carboxylesterase_B_AS"/>
</dbReference>
<dbReference type="PANTHER" id="PTHR43142:SF3">
    <property type="entry name" value="PUTATIVE (AFU_ORTHOLOGUE AFUA_3G09070)-RELATED"/>
    <property type="match status" value="1"/>
</dbReference>
<dbReference type="Pfam" id="PF00135">
    <property type="entry name" value="COesterase"/>
    <property type="match status" value="1"/>
</dbReference>
<evidence type="ECO:0000256" key="3">
    <source>
        <dbReference type="RuleBase" id="RU361235"/>
    </source>
</evidence>